<dbReference type="GO" id="GO:0004497">
    <property type="term" value="F:monooxygenase activity"/>
    <property type="evidence" value="ECO:0007669"/>
    <property type="project" value="UniProtKB-KW"/>
</dbReference>
<dbReference type="InterPro" id="IPR002401">
    <property type="entry name" value="Cyt_P450_E_grp-I"/>
</dbReference>
<dbReference type="GO" id="GO:0020037">
    <property type="term" value="F:heme binding"/>
    <property type="evidence" value="ECO:0007669"/>
    <property type="project" value="InterPro"/>
</dbReference>
<name>A0A9P4R498_9PLEO</name>
<dbReference type="InterPro" id="IPR036396">
    <property type="entry name" value="Cyt_P450_sf"/>
</dbReference>
<evidence type="ECO:0000256" key="6">
    <source>
        <dbReference type="SAM" id="Phobius"/>
    </source>
</evidence>
<feature type="transmembrane region" description="Helical" evidence="6">
    <location>
        <begin position="6"/>
        <end position="31"/>
    </location>
</feature>
<dbReference type="PRINTS" id="PR00463">
    <property type="entry name" value="EP450I"/>
</dbReference>
<keyword evidence="4 5" id="KW-0349">Heme</keyword>
<keyword evidence="2 4" id="KW-0479">Metal-binding</keyword>
<protein>
    <submittedName>
        <fullName evidence="7">Cytochrome P450 monooxygenase</fullName>
    </submittedName>
</protein>
<keyword evidence="3 4" id="KW-0408">Iron</keyword>
<dbReference type="SUPFAM" id="SSF48264">
    <property type="entry name" value="Cytochrome P450"/>
    <property type="match status" value="1"/>
</dbReference>
<evidence type="ECO:0000256" key="1">
    <source>
        <dbReference type="ARBA" id="ARBA00001971"/>
    </source>
</evidence>
<dbReference type="Gene3D" id="1.10.630.10">
    <property type="entry name" value="Cytochrome P450"/>
    <property type="match status" value="1"/>
</dbReference>
<evidence type="ECO:0000256" key="3">
    <source>
        <dbReference type="ARBA" id="ARBA00023004"/>
    </source>
</evidence>
<evidence type="ECO:0000313" key="7">
    <source>
        <dbReference type="EMBL" id="KAF2737840.1"/>
    </source>
</evidence>
<dbReference type="EMBL" id="ML996113">
    <property type="protein sequence ID" value="KAF2737840.1"/>
    <property type="molecule type" value="Genomic_DNA"/>
</dbReference>
<dbReference type="InterPro" id="IPR050121">
    <property type="entry name" value="Cytochrome_P450_monoxygenase"/>
</dbReference>
<dbReference type="GO" id="GO:0016705">
    <property type="term" value="F:oxidoreductase activity, acting on paired donors, with incorporation or reduction of molecular oxygen"/>
    <property type="evidence" value="ECO:0007669"/>
    <property type="project" value="InterPro"/>
</dbReference>
<dbReference type="Pfam" id="PF00067">
    <property type="entry name" value="p450"/>
    <property type="match status" value="1"/>
</dbReference>
<dbReference type="InterPro" id="IPR001128">
    <property type="entry name" value="Cyt_P450"/>
</dbReference>
<dbReference type="PANTHER" id="PTHR24305">
    <property type="entry name" value="CYTOCHROME P450"/>
    <property type="match status" value="1"/>
</dbReference>
<comment type="caution">
    <text evidence="7">The sequence shown here is derived from an EMBL/GenBank/DDBJ whole genome shotgun (WGS) entry which is preliminary data.</text>
</comment>
<sequence>MSTAQISIPYAIAFGIFLVGYFIVYPIVVYFRDLNGLRRYPNMHPFAGISLIPFMILAHGGARSTYLSKLHQKHPVIRTGPNALSYGDLRAIKDIYGHNTPCTKDGSYEVTAGSHYHLADVIEKHDHARKRKVLSAAYAIKNLEGWEHKVADKTMRMMRHFDKCCTEPLAPNRRPNPEDLNVDYRTWTNFFTLDAIADIGLSERLGLLDQGHDNVVGRMLDGTTYKCNFRECLYQNARKQSLLVWPYDWYHFINKISNIIPFYGRMGQLAQQWEGIPIELAHRRLQRYRAGEKLDDFFQALMEDKNGQPNNLEWGEIVAEVSIMMNAGSATTAIAMTNVLYQLLKNPQIMRKLVEELDAALEDDDDEDNNGVVSYDKVKHLPYLRQCLDESLRLFPPTPHGLPRQTPAEGMNILGDYIPPGVSVSVSAFVAHRNEAAFPQADKYMPERWLGERGKALQPYFLAFSAGARGCIGRNISYLEQTVVLASVLRRYEFALASPEWEIERLETMNWLLGEMWVKVWRRQGR</sequence>
<feature type="transmembrane region" description="Helical" evidence="6">
    <location>
        <begin position="43"/>
        <end position="62"/>
    </location>
</feature>
<dbReference type="AlphaFoldDB" id="A0A9P4R498"/>
<keyword evidence="6" id="KW-1133">Transmembrane helix</keyword>
<feature type="binding site" description="axial binding residue" evidence="4">
    <location>
        <position position="471"/>
    </location>
    <ligand>
        <name>heme</name>
        <dbReference type="ChEBI" id="CHEBI:30413"/>
    </ligand>
    <ligandPart>
        <name>Fe</name>
        <dbReference type="ChEBI" id="CHEBI:18248"/>
    </ligandPart>
</feature>
<evidence type="ECO:0000256" key="4">
    <source>
        <dbReference type="PIRSR" id="PIRSR602401-1"/>
    </source>
</evidence>
<dbReference type="CDD" id="cd11061">
    <property type="entry name" value="CYP67-like"/>
    <property type="match status" value="1"/>
</dbReference>
<reference evidence="7" key="1">
    <citation type="journal article" date="2020" name="Stud. Mycol.">
        <title>101 Dothideomycetes genomes: a test case for predicting lifestyles and emergence of pathogens.</title>
        <authorList>
            <person name="Haridas S."/>
            <person name="Albert R."/>
            <person name="Binder M."/>
            <person name="Bloem J."/>
            <person name="Labutti K."/>
            <person name="Salamov A."/>
            <person name="Andreopoulos B."/>
            <person name="Baker S."/>
            <person name="Barry K."/>
            <person name="Bills G."/>
            <person name="Bluhm B."/>
            <person name="Cannon C."/>
            <person name="Castanera R."/>
            <person name="Culley D."/>
            <person name="Daum C."/>
            <person name="Ezra D."/>
            <person name="Gonzalez J."/>
            <person name="Henrissat B."/>
            <person name="Kuo A."/>
            <person name="Liang C."/>
            <person name="Lipzen A."/>
            <person name="Lutzoni F."/>
            <person name="Magnuson J."/>
            <person name="Mondo S."/>
            <person name="Nolan M."/>
            <person name="Ohm R."/>
            <person name="Pangilinan J."/>
            <person name="Park H.-J."/>
            <person name="Ramirez L."/>
            <person name="Alfaro M."/>
            <person name="Sun H."/>
            <person name="Tritt A."/>
            <person name="Yoshinaga Y."/>
            <person name="Zwiers L.-H."/>
            <person name="Turgeon B."/>
            <person name="Goodwin S."/>
            <person name="Spatafora J."/>
            <person name="Crous P."/>
            <person name="Grigoriev I."/>
        </authorList>
    </citation>
    <scope>NUCLEOTIDE SEQUENCE</scope>
    <source>
        <strain evidence="7">CBS 125425</strain>
    </source>
</reference>
<dbReference type="InterPro" id="IPR017972">
    <property type="entry name" value="Cyt_P450_CS"/>
</dbReference>
<evidence type="ECO:0000256" key="2">
    <source>
        <dbReference type="ARBA" id="ARBA00022723"/>
    </source>
</evidence>
<proteinExistence type="inferred from homology"/>
<dbReference type="OrthoDB" id="2789670at2759"/>
<organism evidence="7 8">
    <name type="scientific">Polyplosphaeria fusca</name>
    <dbReference type="NCBI Taxonomy" id="682080"/>
    <lineage>
        <taxon>Eukaryota</taxon>
        <taxon>Fungi</taxon>
        <taxon>Dikarya</taxon>
        <taxon>Ascomycota</taxon>
        <taxon>Pezizomycotina</taxon>
        <taxon>Dothideomycetes</taxon>
        <taxon>Pleosporomycetidae</taxon>
        <taxon>Pleosporales</taxon>
        <taxon>Tetraplosphaeriaceae</taxon>
        <taxon>Polyplosphaeria</taxon>
    </lineage>
</organism>
<dbReference type="PANTHER" id="PTHR24305:SF172">
    <property type="entry name" value="P450, PUTATIVE (EUROFUNG)-RELATED"/>
    <property type="match status" value="1"/>
</dbReference>
<dbReference type="PROSITE" id="PS00086">
    <property type="entry name" value="CYTOCHROME_P450"/>
    <property type="match status" value="1"/>
</dbReference>
<gene>
    <name evidence="7" type="ORF">EJ04DRAFT_430176</name>
</gene>
<comment type="cofactor">
    <cofactor evidence="1 4">
        <name>heme</name>
        <dbReference type="ChEBI" id="CHEBI:30413"/>
    </cofactor>
</comment>
<keyword evidence="8" id="KW-1185">Reference proteome</keyword>
<evidence type="ECO:0000313" key="8">
    <source>
        <dbReference type="Proteomes" id="UP000799444"/>
    </source>
</evidence>
<dbReference type="PRINTS" id="PR00385">
    <property type="entry name" value="P450"/>
</dbReference>
<keyword evidence="6" id="KW-0812">Transmembrane</keyword>
<keyword evidence="5" id="KW-0560">Oxidoreductase</keyword>
<keyword evidence="5 7" id="KW-0503">Monooxygenase</keyword>
<keyword evidence="6" id="KW-0472">Membrane</keyword>
<comment type="similarity">
    <text evidence="5">Belongs to the cytochrome P450 family.</text>
</comment>
<dbReference type="Proteomes" id="UP000799444">
    <property type="component" value="Unassembled WGS sequence"/>
</dbReference>
<dbReference type="GO" id="GO:0005506">
    <property type="term" value="F:iron ion binding"/>
    <property type="evidence" value="ECO:0007669"/>
    <property type="project" value="InterPro"/>
</dbReference>
<accession>A0A9P4R498</accession>
<evidence type="ECO:0000256" key="5">
    <source>
        <dbReference type="RuleBase" id="RU000461"/>
    </source>
</evidence>